<keyword evidence="1" id="KW-0677">Repeat</keyword>
<keyword evidence="5" id="KW-1185">Reference proteome</keyword>
<dbReference type="Proteomes" id="UP000825935">
    <property type="component" value="Chromosome 5"/>
</dbReference>
<feature type="repeat" description="PPR" evidence="2">
    <location>
        <begin position="523"/>
        <end position="557"/>
    </location>
</feature>
<reference evidence="4" key="1">
    <citation type="submission" date="2021-08" db="EMBL/GenBank/DDBJ databases">
        <title>WGS assembly of Ceratopteris richardii.</title>
        <authorList>
            <person name="Marchant D.B."/>
            <person name="Chen G."/>
            <person name="Jenkins J."/>
            <person name="Shu S."/>
            <person name="Leebens-Mack J."/>
            <person name="Grimwood J."/>
            <person name="Schmutz J."/>
            <person name="Soltis P."/>
            <person name="Soltis D."/>
            <person name="Chen Z.-H."/>
        </authorList>
    </citation>
    <scope>NUCLEOTIDE SEQUENCE</scope>
    <source>
        <strain evidence="4">Whitten #5841</strain>
        <tissue evidence="4">Leaf</tissue>
    </source>
</reference>
<evidence type="ECO:0000313" key="5">
    <source>
        <dbReference type="Proteomes" id="UP000825935"/>
    </source>
</evidence>
<evidence type="ECO:0000256" key="3">
    <source>
        <dbReference type="SAM" id="SignalP"/>
    </source>
</evidence>
<proteinExistence type="predicted"/>
<feature type="signal peptide" evidence="3">
    <location>
        <begin position="1"/>
        <end position="23"/>
    </location>
</feature>
<feature type="repeat" description="PPR" evidence="2">
    <location>
        <begin position="348"/>
        <end position="382"/>
    </location>
</feature>
<gene>
    <name evidence="4" type="ORF">KP509_05G033600</name>
</gene>
<organism evidence="4 5">
    <name type="scientific">Ceratopteris richardii</name>
    <name type="common">Triangle waterfern</name>
    <dbReference type="NCBI Taxonomy" id="49495"/>
    <lineage>
        <taxon>Eukaryota</taxon>
        <taxon>Viridiplantae</taxon>
        <taxon>Streptophyta</taxon>
        <taxon>Embryophyta</taxon>
        <taxon>Tracheophyta</taxon>
        <taxon>Polypodiopsida</taxon>
        <taxon>Polypodiidae</taxon>
        <taxon>Polypodiales</taxon>
        <taxon>Pteridineae</taxon>
        <taxon>Pteridaceae</taxon>
        <taxon>Parkerioideae</taxon>
        <taxon>Ceratopteris</taxon>
    </lineage>
</organism>
<dbReference type="Pfam" id="PF13041">
    <property type="entry name" value="PPR_2"/>
    <property type="match status" value="3"/>
</dbReference>
<dbReference type="NCBIfam" id="TIGR00756">
    <property type="entry name" value="PPR"/>
    <property type="match status" value="7"/>
</dbReference>
<dbReference type="GO" id="GO:0010019">
    <property type="term" value="P:chloroplast-nucleus signaling pathway"/>
    <property type="evidence" value="ECO:0007669"/>
    <property type="project" value="TreeGrafter"/>
</dbReference>
<keyword evidence="3" id="KW-0732">Signal</keyword>
<dbReference type="PANTHER" id="PTHR47936">
    <property type="entry name" value="PPR_LONG DOMAIN-CONTAINING PROTEIN"/>
    <property type="match status" value="1"/>
</dbReference>
<comment type="caution">
    <text evidence="4">The sequence shown here is derived from an EMBL/GenBank/DDBJ whole genome shotgun (WGS) entry which is preliminary data.</text>
</comment>
<dbReference type="OrthoDB" id="185373at2759"/>
<feature type="repeat" description="PPR" evidence="2">
    <location>
        <begin position="383"/>
        <end position="417"/>
    </location>
</feature>
<feature type="repeat" description="PPR" evidence="2">
    <location>
        <begin position="558"/>
        <end position="592"/>
    </location>
</feature>
<evidence type="ECO:0008006" key="6">
    <source>
        <dbReference type="Google" id="ProtNLM"/>
    </source>
</evidence>
<feature type="repeat" description="PPR" evidence="2">
    <location>
        <begin position="313"/>
        <end position="347"/>
    </location>
</feature>
<dbReference type="OMA" id="EKGFDKC"/>
<protein>
    <recommendedName>
        <fullName evidence="6">Pentatricopeptide repeat-containing protein</fullName>
    </recommendedName>
</protein>
<name>A0A8T2US69_CERRI</name>
<evidence type="ECO:0000256" key="1">
    <source>
        <dbReference type="ARBA" id="ARBA00022737"/>
    </source>
</evidence>
<dbReference type="InterPro" id="IPR011990">
    <property type="entry name" value="TPR-like_helical_dom_sf"/>
</dbReference>
<feature type="repeat" description="PPR" evidence="2">
    <location>
        <begin position="453"/>
        <end position="487"/>
    </location>
</feature>
<dbReference type="EMBL" id="CM035410">
    <property type="protein sequence ID" value="KAH7436736.1"/>
    <property type="molecule type" value="Genomic_DNA"/>
</dbReference>
<feature type="chain" id="PRO_5035804397" description="Pentatricopeptide repeat-containing protein" evidence="3">
    <location>
        <begin position="24"/>
        <end position="703"/>
    </location>
</feature>
<sequence length="703" mass="80055">MAFRMVHTEWMLLLRSLPSSCRTQRCAFLCPYPAYRQTASIRWLSGECVVTTYSGVGLLSSGVRDPYSTRITEDEKESFRTTTCDLKDCIPDDEIPYPHDYLVPSCPQSIPSAAGSVHTQDICTELHACQRSSSDLVTPNSDLDRAYELAERLQHVHTYDGLVQVTSGCTLAISTDVVLLLFSRLKRRWLGYGLYIWMKSQPGFEMNDIVFSVLIQNFIRAQKWQAVEKLYEEVTQHGKSLDSITLYKVMRELNKAHRFDLVERWFERIPAGVEGEYSSVAYNELMLAYYKEKSYDKVNESFVKMKDKNVPQDLTSYCIALSALRDAGDLQRVLELHKSMQEQGVVLDRKAYSIVFDSMGKAGKVMEAAALFLQMQQQGLKPDNVAYNSLLHAFSRSKMYGQAESLFQDAIAQGIALDPVIFFTMIKMYADAKMPKQAHEVLLKLKDRRVKAPEYAYQTVINAYARANCFEEAEHVFNDMRSSGCKIREVTYASMIKVYAGLKNEIAAVKIFEEMVGNGYTRSVVAYCSMIDLYSKMGHIEKSVKVFDDMKRSGCHLNTWVYNIMIEMFGRLGRLDDALNCLEEMITKRVFPDTVTYSTLIKAAISLRYYDKGIQLYECLKSLGLELDTVFVAVMINACIKSKKYTVLESLVLDAQKAGVTMDHRMYMSILKAFSDAGLLEKVKWFKSVIQEPPDQILDCSDS</sequence>
<dbReference type="InterPro" id="IPR002885">
    <property type="entry name" value="PPR_rpt"/>
</dbReference>
<dbReference type="GO" id="GO:0031930">
    <property type="term" value="P:mitochondria-nucleus signaling pathway"/>
    <property type="evidence" value="ECO:0007669"/>
    <property type="project" value="TreeGrafter"/>
</dbReference>
<evidence type="ECO:0000256" key="2">
    <source>
        <dbReference type="PROSITE-ProRule" id="PRU00708"/>
    </source>
</evidence>
<feature type="repeat" description="PPR" evidence="2">
    <location>
        <begin position="488"/>
        <end position="522"/>
    </location>
</feature>
<dbReference type="Gene3D" id="1.25.40.10">
    <property type="entry name" value="Tetratricopeptide repeat domain"/>
    <property type="match status" value="5"/>
</dbReference>
<evidence type="ECO:0000313" key="4">
    <source>
        <dbReference type="EMBL" id="KAH7436736.1"/>
    </source>
</evidence>
<dbReference type="AlphaFoldDB" id="A0A8T2US69"/>
<dbReference type="Pfam" id="PF01535">
    <property type="entry name" value="PPR"/>
    <property type="match status" value="3"/>
</dbReference>
<accession>A0A8T2US69</accession>
<dbReference type="GO" id="GO:0009507">
    <property type="term" value="C:chloroplast"/>
    <property type="evidence" value="ECO:0007669"/>
    <property type="project" value="TreeGrafter"/>
</dbReference>
<dbReference type="SUPFAM" id="SSF48452">
    <property type="entry name" value="TPR-like"/>
    <property type="match status" value="1"/>
</dbReference>
<dbReference type="PANTHER" id="PTHR47936:SF1">
    <property type="entry name" value="PENTATRICOPEPTIDE REPEAT-CONTAINING PROTEIN GUN1, CHLOROPLASTIC"/>
    <property type="match status" value="1"/>
</dbReference>
<dbReference type="PROSITE" id="PS51375">
    <property type="entry name" value="PPR"/>
    <property type="match status" value="8"/>
</dbReference>
<feature type="repeat" description="PPR" evidence="2">
    <location>
        <begin position="593"/>
        <end position="627"/>
    </location>
</feature>